<feature type="domain" description="CheW-like" evidence="1">
    <location>
        <begin position="18"/>
        <end position="162"/>
    </location>
</feature>
<reference evidence="3" key="1">
    <citation type="submission" date="2017-02" db="EMBL/GenBank/DDBJ databases">
        <title>Comparative genomics and description of representatives of a novel lineage of planctomycetes thriving in anoxic sediments.</title>
        <authorList>
            <person name="Spring S."/>
            <person name="Bunk B."/>
            <person name="Sproer C."/>
        </authorList>
    </citation>
    <scope>NUCLEOTIDE SEQUENCE [LARGE SCALE GENOMIC DNA]</scope>
    <source>
        <strain evidence="3">ST-NAGAB-D1</strain>
    </source>
</reference>
<dbReference type="GO" id="GO:0005829">
    <property type="term" value="C:cytosol"/>
    <property type="evidence" value="ECO:0007669"/>
    <property type="project" value="TreeGrafter"/>
</dbReference>
<dbReference type="Gene3D" id="2.40.50.180">
    <property type="entry name" value="CheA-289, Domain 4"/>
    <property type="match status" value="1"/>
</dbReference>
<dbReference type="STRING" id="1936003.STSP2_01347"/>
<dbReference type="AlphaFoldDB" id="A0A1U9NJU2"/>
<evidence type="ECO:0000313" key="3">
    <source>
        <dbReference type="Proteomes" id="UP000189674"/>
    </source>
</evidence>
<organism evidence="2 3">
    <name type="scientific">Anaerohalosphaera lusitana</name>
    <dbReference type="NCBI Taxonomy" id="1936003"/>
    <lineage>
        <taxon>Bacteria</taxon>
        <taxon>Pseudomonadati</taxon>
        <taxon>Planctomycetota</taxon>
        <taxon>Phycisphaerae</taxon>
        <taxon>Sedimentisphaerales</taxon>
        <taxon>Anaerohalosphaeraceae</taxon>
        <taxon>Anaerohalosphaera</taxon>
    </lineage>
</organism>
<keyword evidence="3" id="KW-1185">Reference proteome</keyword>
<dbReference type="InterPro" id="IPR002545">
    <property type="entry name" value="CheW-lke_dom"/>
</dbReference>
<dbReference type="EMBL" id="CP019791">
    <property type="protein sequence ID" value="AQT68192.1"/>
    <property type="molecule type" value="Genomic_DNA"/>
</dbReference>
<dbReference type="PANTHER" id="PTHR22617">
    <property type="entry name" value="CHEMOTAXIS SENSOR HISTIDINE KINASE-RELATED"/>
    <property type="match status" value="1"/>
</dbReference>
<dbReference type="SMART" id="SM00260">
    <property type="entry name" value="CheW"/>
    <property type="match status" value="1"/>
</dbReference>
<dbReference type="KEGG" id="alus:STSP2_01347"/>
<dbReference type="GO" id="GO:0007165">
    <property type="term" value="P:signal transduction"/>
    <property type="evidence" value="ECO:0007669"/>
    <property type="project" value="InterPro"/>
</dbReference>
<proteinExistence type="predicted"/>
<dbReference type="SUPFAM" id="SSF50341">
    <property type="entry name" value="CheW-like"/>
    <property type="match status" value="1"/>
</dbReference>
<dbReference type="PANTHER" id="PTHR22617:SF41">
    <property type="entry name" value="CHEMOTAXIS SIGNAL TRANSDUCTION SYSTEM ADAPTOR PROTEIN CHEW"/>
    <property type="match status" value="1"/>
</dbReference>
<accession>A0A1U9NJU2</accession>
<dbReference type="RefSeq" id="WP_146660970.1">
    <property type="nucleotide sequence ID" value="NZ_CP019791.1"/>
</dbReference>
<dbReference type="CDD" id="cd00732">
    <property type="entry name" value="CheW"/>
    <property type="match status" value="1"/>
</dbReference>
<dbReference type="OrthoDB" id="9794382at2"/>
<dbReference type="PROSITE" id="PS50851">
    <property type="entry name" value="CHEW"/>
    <property type="match status" value="1"/>
</dbReference>
<evidence type="ECO:0000259" key="1">
    <source>
        <dbReference type="PROSITE" id="PS50851"/>
    </source>
</evidence>
<dbReference type="Proteomes" id="UP000189674">
    <property type="component" value="Chromosome"/>
</dbReference>
<dbReference type="Gene3D" id="2.30.30.40">
    <property type="entry name" value="SH3 Domains"/>
    <property type="match status" value="1"/>
</dbReference>
<protein>
    <submittedName>
        <fullName evidence="2">Chemotaxis protein CheW</fullName>
    </submittedName>
</protein>
<dbReference type="Pfam" id="PF01584">
    <property type="entry name" value="CheW"/>
    <property type="match status" value="1"/>
</dbReference>
<dbReference type="InterPro" id="IPR039315">
    <property type="entry name" value="CheW"/>
</dbReference>
<dbReference type="GO" id="GO:0006935">
    <property type="term" value="P:chemotaxis"/>
    <property type="evidence" value="ECO:0007669"/>
    <property type="project" value="InterPro"/>
</dbReference>
<gene>
    <name evidence="2" type="primary">cheW_2</name>
    <name evidence="2" type="ORF">STSP2_01347</name>
</gene>
<evidence type="ECO:0000313" key="2">
    <source>
        <dbReference type="EMBL" id="AQT68192.1"/>
    </source>
</evidence>
<sequence>MAETKATAAKRDKMSSDAEKFLTFALGDEEFGIGIMSVREIIGCMDVTPLPQTPHYVKGITNLRGQVIPVIDIRAKFGMQETEVTDQTCIIVIETTIDGRPFSAGIIVDRVCEVLDIEQNQIDDTPQFGSDVDTDFIMGVGKVNEAVKILLDIDKVIGTSDMSGIPGM</sequence>
<name>A0A1U9NJU2_9BACT</name>
<dbReference type="InterPro" id="IPR036061">
    <property type="entry name" value="CheW-like_dom_sf"/>
</dbReference>